<accession>A0AAE4CTL7</accession>
<dbReference type="AlphaFoldDB" id="A0AAE4CTL7"/>
<keyword evidence="4" id="KW-1185">Reference proteome</keyword>
<feature type="region of interest" description="Disordered" evidence="1">
    <location>
        <begin position="126"/>
        <end position="163"/>
    </location>
</feature>
<evidence type="ECO:0000313" key="4">
    <source>
        <dbReference type="Proteomes" id="UP001183629"/>
    </source>
</evidence>
<comment type="caution">
    <text evidence="3">The sequence shown here is derived from an EMBL/GenBank/DDBJ whole genome shotgun (WGS) entry which is preliminary data.</text>
</comment>
<protein>
    <recommendedName>
        <fullName evidence="5">Lipoprotein</fullName>
    </recommendedName>
</protein>
<feature type="signal peptide" evidence="2">
    <location>
        <begin position="1"/>
        <end position="19"/>
    </location>
</feature>
<dbReference type="RefSeq" id="WP_310412746.1">
    <property type="nucleotide sequence ID" value="NZ_JAVDYC010000001.1"/>
</dbReference>
<dbReference type="EMBL" id="JAVDYC010000001">
    <property type="protein sequence ID" value="MDR7322408.1"/>
    <property type="molecule type" value="Genomic_DNA"/>
</dbReference>
<dbReference type="Proteomes" id="UP001183629">
    <property type="component" value="Unassembled WGS sequence"/>
</dbReference>
<organism evidence="3 4">
    <name type="scientific">Catenuloplanes niger</name>
    <dbReference type="NCBI Taxonomy" id="587534"/>
    <lineage>
        <taxon>Bacteria</taxon>
        <taxon>Bacillati</taxon>
        <taxon>Actinomycetota</taxon>
        <taxon>Actinomycetes</taxon>
        <taxon>Micromonosporales</taxon>
        <taxon>Micromonosporaceae</taxon>
        <taxon>Catenuloplanes</taxon>
    </lineage>
</organism>
<evidence type="ECO:0000256" key="1">
    <source>
        <dbReference type="SAM" id="MobiDB-lite"/>
    </source>
</evidence>
<keyword evidence="2" id="KW-0732">Signal</keyword>
<name>A0AAE4CTL7_9ACTN</name>
<gene>
    <name evidence="3" type="ORF">J2S44_002658</name>
</gene>
<reference evidence="3 4" key="1">
    <citation type="submission" date="2023-07" db="EMBL/GenBank/DDBJ databases">
        <title>Sequencing the genomes of 1000 actinobacteria strains.</title>
        <authorList>
            <person name="Klenk H.-P."/>
        </authorList>
    </citation>
    <scope>NUCLEOTIDE SEQUENCE [LARGE SCALE GENOMIC DNA]</scope>
    <source>
        <strain evidence="3 4">DSM 44711</strain>
    </source>
</reference>
<feature type="chain" id="PRO_5042197855" description="Lipoprotein" evidence="2">
    <location>
        <begin position="20"/>
        <end position="316"/>
    </location>
</feature>
<proteinExistence type="predicted"/>
<evidence type="ECO:0000256" key="2">
    <source>
        <dbReference type="SAM" id="SignalP"/>
    </source>
</evidence>
<evidence type="ECO:0008006" key="5">
    <source>
        <dbReference type="Google" id="ProtNLM"/>
    </source>
</evidence>
<feature type="compositionally biased region" description="Low complexity" evidence="1">
    <location>
        <begin position="142"/>
        <end position="158"/>
    </location>
</feature>
<sequence length="316" mass="31409">MRRLPYLGILVVLPLAACAAPGAAPSAGAPSGSPSETFTTRAEAVAAVWPAVAAATPAWRTGFVPLQDPLIAPAGLSDEQRQAFDAGWFTLEGSLPTAAGSGEVAYAAGAEQAPLLSAADAFALIDRGDPPPCEPGTGKRPGGAPSAPAAGQPGPDSPVSADDAACTRLPVTGATLGTVPLRTSRGDATVPAWLFAVRGVPSPIARVAVASTAPVPSPSLAPPSTGADTLKATQSVARVAGTAIDLRLGVGACDEQITPLVHETETVIVVGGTAVSTAEMCTEQLVIHPATVTLAAPAGDRPILDALTGQVLLLRP</sequence>
<evidence type="ECO:0000313" key="3">
    <source>
        <dbReference type="EMBL" id="MDR7322408.1"/>
    </source>
</evidence>